<feature type="transmembrane region" description="Helical" evidence="1">
    <location>
        <begin position="91"/>
        <end position="120"/>
    </location>
</feature>
<name>A0ABW5CVG1_9BACT</name>
<feature type="transmembrane region" description="Helical" evidence="1">
    <location>
        <begin position="60"/>
        <end position="79"/>
    </location>
</feature>
<dbReference type="PANTHER" id="PTHR35531:SF1">
    <property type="entry name" value="INNER MEMBRANE PROTEIN YBCI-RELATED"/>
    <property type="match status" value="1"/>
</dbReference>
<dbReference type="Pfam" id="PF04307">
    <property type="entry name" value="YdjM"/>
    <property type="match status" value="1"/>
</dbReference>
<accession>A0ABW5CVG1</accession>
<dbReference type="GO" id="GO:0016787">
    <property type="term" value="F:hydrolase activity"/>
    <property type="evidence" value="ECO:0007669"/>
    <property type="project" value="UniProtKB-KW"/>
</dbReference>
<dbReference type="InterPro" id="IPR007404">
    <property type="entry name" value="YdjM-like"/>
</dbReference>
<keyword evidence="1" id="KW-0812">Transmembrane</keyword>
<dbReference type="EMBL" id="JBHUIM010000001">
    <property type="protein sequence ID" value="MFD2245979.1"/>
    <property type="molecule type" value="Genomic_DNA"/>
</dbReference>
<proteinExistence type="predicted"/>
<reference evidence="3" key="1">
    <citation type="journal article" date="2019" name="Int. J. Syst. Evol. Microbiol.">
        <title>The Global Catalogue of Microorganisms (GCM) 10K type strain sequencing project: providing services to taxonomists for standard genome sequencing and annotation.</title>
        <authorList>
            <consortium name="The Broad Institute Genomics Platform"/>
            <consortium name="The Broad Institute Genome Sequencing Center for Infectious Disease"/>
            <person name="Wu L."/>
            <person name="Ma J."/>
        </authorList>
    </citation>
    <scope>NUCLEOTIDE SEQUENCE [LARGE SCALE GENOMIC DNA]</scope>
    <source>
        <strain evidence="3">CGMCC 4.1782</strain>
    </source>
</reference>
<dbReference type="RefSeq" id="WP_250427633.1">
    <property type="nucleotide sequence ID" value="NZ_JALPRR010000001.1"/>
</dbReference>
<keyword evidence="1" id="KW-0472">Membrane</keyword>
<keyword evidence="2" id="KW-0378">Hydrolase</keyword>
<sequence length="186" mass="20701">MASAFAHALVAVAVGKTYPRTYTSLKFWLLGMLCTIIPDADVVMFRFGVPYEHLFGHRGFSHSLVFALLLGIMVTAVFYKSTSLTSRKGLFYILFFTLCTASHILLDALTNGGLGVAVFAPLDNTRYFLPWRPIQVSPIGVGNFFSEWGWRVIKSEMVWVGLPSAVYILFTSLFKSKAVQDKSLKA</sequence>
<gene>
    <name evidence="2" type="ORF">ACFSKP_06910</name>
</gene>
<keyword evidence="1" id="KW-1133">Transmembrane helix</keyword>
<feature type="transmembrane region" description="Helical" evidence="1">
    <location>
        <begin position="157"/>
        <end position="174"/>
    </location>
</feature>
<evidence type="ECO:0000313" key="2">
    <source>
        <dbReference type="EMBL" id="MFD2245979.1"/>
    </source>
</evidence>
<evidence type="ECO:0000313" key="3">
    <source>
        <dbReference type="Proteomes" id="UP001597374"/>
    </source>
</evidence>
<keyword evidence="3" id="KW-1185">Reference proteome</keyword>
<protein>
    <submittedName>
        <fullName evidence="2">Metal-dependent hydrolase</fullName>
    </submittedName>
</protein>
<dbReference type="PANTHER" id="PTHR35531">
    <property type="entry name" value="INNER MEMBRANE PROTEIN YBCI-RELATED"/>
    <property type="match status" value="1"/>
</dbReference>
<comment type="caution">
    <text evidence="2">The sequence shown here is derived from an EMBL/GenBank/DDBJ whole genome shotgun (WGS) entry which is preliminary data.</text>
</comment>
<evidence type="ECO:0000256" key="1">
    <source>
        <dbReference type="SAM" id="Phobius"/>
    </source>
</evidence>
<dbReference type="Proteomes" id="UP001597374">
    <property type="component" value="Unassembled WGS sequence"/>
</dbReference>
<organism evidence="2 3">
    <name type="scientific">Pontibacter ruber</name>
    <dbReference type="NCBI Taxonomy" id="1343895"/>
    <lineage>
        <taxon>Bacteria</taxon>
        <taxon>Pseudomonadati</taxon>
        <taxon>Bacteroidota</taxon>
        <taxon>Cytophagia</taxon>
        <taxon>Cytophagales</taxon>
        <taxon>Hymenobacteraceae</taxon>
        <taxon>Pontibacter</taxon>
    </lineage>
</organism>